<name>A0A7W0BX15_9BACL</name>
<dbReference type="AlphaFoldDB" id="A0A7W0BX15"/>
<proteinExistence type="predicted"/>
<accession>A0A7W0BX15</accession>
<evidence type="ECO:0000313" key="1">
    <source>
        <dbReference type="EMBL" id="MBA2874086.1"/>
    </source>
</evidence>
<dbReference type="SUPFAM" id="SSF63418">
    <property type="entry name" value="MurE/MurF N-terminal domain"/>
    <property type="match status" value="1"/>
</dbReference>
<dbReference type="RefSeq" id="WP_181555019.1">
    <property type="nucleotide sequence ID" value="NZ_CP064060.1"/>
</dbReference>
<dbReference type="InterPro" id="IPR035911">
    <property type="entry name" value="MurE/MurF_N"/>
</dbReference>
<protein>
    <submittedName>
        <fullName evidence="1">UDP-N-acetylmuramyl pentapeptide synthase</fullName>
    </submittedName>
</protein>
<gene>
    <name evidence="1" type="ORF">HNR31_000856</name>
</gene>
<keyword evidence="2" id="KW-1185">Reference proteome</keyword>
<sequence length="149" mass="17141">MLTYRMLKQLFPSTRGIVDDTIKFYHVFVDPYQQAPKGLFVPLMDAAESLKIAIEHGAIASLWQEGMDLPRYIPNHFPVFFVPSPLQGLQMIVETYQKTKEAGNETIFSLTIHHNEQSRSYDIAVMDQLKQLQQKWFSAQGQEGCERSC</sequence>
<reference evidence="1 2" key="1">
    <citation type="submission" date="2020-07" db="EMBL/GenBank/DDBJ databases">
        <title>Genomic Encyclopedia of Type Strains, Phase IV (KMG-IV): sequencing the most valuable type-strain genomes for metagenomic binning, comparative biology and taxonomic classification.</title>
        <authorList>
            <person name="Goeker M."/>
        </authorList>
    </citation>
    <scope>NUCLEOTIDE SEQUENCE [LARGE SCALE GENOMIC DNA]</scope>
    <source>
        <strain evidence="1 2">DSM 15730</strain>
    </source>
</reference>
<dbReference type="EMBL" id="JACDUT010000002">
    <property type="protein sequence ID" value="MBA2874086.1"/>
    <property type="molecule type" value="Genomic_DNA"/>
</dbReference>
<organism evidence="1 2">
    <name type="scientific">Thermaerobacillus caldiproteolyticus</name>
    <dbReference type="NCBI Taxonomy" id="247480"/>
    <lineage>
        <taxon>Bacteria</taxon>
        <taxon>Bacillati</taxon>
        <taxon>Bacillota</taxon>
        <taxon>Bacilli</taxon>
        <taxon>Bacillales</taxon>
        <taxon>Anoxybacillaceae</taxon>
        <taxon>Thermaerobacillus</taxon>
    </lineage>
</organism>
<dbReference type="Proteomes" id="UP000523087">
    <property type="component" value="Unassembled WGS sequence"/>
</dbReference>
<comment type="caution">
    <text evidence="1">The sequence shown here is derived from an EMBL/GenBank/DDBJ whole genome shotgun (WGS) entry which is preliminary data.</text>
</comment>
<evidence type="ECO:0000313" key="2">
    <source>
        <dbReference type="Proteomes" id="UP000523087"/>
    </source>
</evidence>